<organism evidence="2">
    <name type="scientific">Ralstonia solanacearum</name>
    <name type="common">Pseudomonas solanacearum</name>
    <dbReference type="NCBI Taxonomy" id="305"/>
    <lineage>
        <taxon>Bacteria</taxon>
        <taxon>Pseudomonadati</taxon>
        <taxon>Pseudomonadota</taxon>
        <taxon>Betaproteobacteria</taxon>
        <taxon>Burkholderiales</taxon>
        <taxon>Burkholderiaceae</taxon>
        <taxon>Ralstonia</taxon>
        <taxon>Ralstonia solanacearum species complex</taxon>
    </lineage>
</organism>
<evidence type="ECO:0000256" key="1">
    <source>
        <dbReference type="SAM" id="SignalP"/>
    </source>
</evidence>
<proteinExistence type="predicted"/>
<feature type="chain" id="PRO_5006628683" evidence="1">
    <location>
        <begin position="40"/>
        <end position="114"/>
    </location>
</feature>
<keyword evidence="1" id="KW-0732">Signal</keyword>
<accession>A0A0S4UY18</accession>
<evidence type="ECO:0000313" key="2">
    <source>
        <dbReference type="EMBL" id="CUV26998.1"/>
    </source>
</evidence>
<dbReference type="EMBL" id="LN899824">
    <property type="protein sequence ID" value="CUV26998.1"/>
    <property type="molecule type" value="Genomic_DNA"/>
</dbReference>
<reference evidence="2" key="1">
    <citation type="submission" date="2015-10" db="EMBL/GenBank/DDBJ databases">
        <authorList>
            <person name="Gilbert D.G."/>
        </authorList>
    </citation>
    <scope>NUCLEOTIDE SEQUENCE</scope>
    <source>
        <strain evidence="2">Phyl III-seqv23</strain>
    </source>
</reference>
<protein>
    <submittedName>
        <fullName evidence="2">Uncharacterized protein</fullName>
    </submittedName>
</protein>
<gene>
    <name evidence="2" type="ORF">RUN1985_v1_20009</name>
</gene>
<feature type="signal peptide" evidence="1">
    <location>
        <begin position="1"/>
        <end position="39"/>
    </location>
</feature>
<dbReference type="AlphaFoldDB" id="A0A0S4UY18"/>
<sequence length="114" mass="12745">MVLQIIGIDMKFSHLKRNTTSVFAATALMLMAAFPTSNAIARTVGQQSFVTPFNGSPTRANAWKAAWGAAWNLCRAQYPTTRSVNMTAYRYSEQNPQAPSFYTIQTTWECRDTP</sequence>
<name>A0A0S4UY18_RALSL</name>